<keyword evidence="4" id="KW-1185">Reference proteome</keyword>
<gene>
    <name evidence="3" type="ORF">MRS75_05160</name>
</gene>
<accession>A0AAE3QCR8</accession>
<dbReference type="Proteomes" id="UP001161580">
    <property type="component" value="Unassembled WGS sequence"/>
</dbReference>
<dbReference type="EMBL" id="JALDYZ010000002">
    <property type="protein sequence ID" value="MDI7921473.1"/>
    <property type="molecule type" value="Genomic_DNA"/>
</dbReference>
<keyword evidence="2" id="KW-0732">Signal</keyword>
<evidence type="ECO:0000256" key="2">
    <source>
        <dbReference type="SAM" id="SignalP"/>
    </source>
</evidence>
<evidence type="ECO:0000256" key="1">
    <source>
        <dbReference type="SAM" id="MobiDB-lite"/>
    </source>
</evidence>
<evidence type="ECO:0000313" key="3">
    <source>
        <dbReference type="EMBL" id="MDI7921473.1"/>
    </source>
</evidence>
<feature type="compositionally biased region" description="Polar residues" evidence="1">
    <location>
        <begin position="118"/>
        <end position="128"/>
    </location>
</feature>
<feature type="signal peptide" evidence="2">
    <location>
        <begin position="1"/>
        <end position="23"/>
    </location>
</feature>
<dbReference type="AlphaFoldDB" id="A0AAE3QCR8"/>
<comment type="caution">
    <text evidence="3">The sequence shown here is derived from an EMBL/GenBank/DDBJ whole genome shotgun (WGS) entry which is preliminary data.</text>
</comment>
<protein>
    <submittedName>
        <fullName evidence="3">Uncharacterized protein</fullName>
    </submittedName>
</protein>
<feature type="chain" id="PRO_5041904110" evidence="2">
    <location>
        <begin position="24"/>
        <end position="128"/>
    </location>
</feature>
<evidence type="ECO:0000313" key="4">
    <source>
        <dbReference type="Proteomes" id="UP001161580"/>
    </source>
</evidence>
<proteinExistence type="predicted"/>
<organism evidence="3 4">
    <name type="scientific">Ferirhizobium litorale</name>
    <dbReference type="NCBI Taxonomy" id="2927786"/>
    <lineage>
        <taxon>Bacteria</taxon>
        <taxon>Pseudomonadati</taxon>
        <taxon>Pseudomonadota</taxon>
        <taxon>Alphaproteobacteria</taxon>
        <taxon>Hyphomicrobiales</taxon>
        <taxon>Rhizobiaceae</taxon>
        <taxon>Ferirhizobium</taxon>
    </lineage>
</organism>
<reference evidence="3" key="1">
    <citation type="submission" date="2022-03" db="EMBL/GenBank/DDBJ databases">
        <title>Fererhizobium litorale gen. nov., sp. nov., isolated from sandy sediments of the Sea of Japan seashore.</title>
        <authorList>
            <person name="Romanenko L."/>
            <person name="Kurilenko V."/>
            <person name="Otstavnykh N."/>
            <person name="Svetashev V."/>
            <person name="Tekutyeva L."/>
            <person name="Isaeva M."/>
            <person name="Mikhailov V."/>
        </authorList>
    </citation>
    <scope>NUCLEOTIDE SEQUENCE</scope>
    <source>
        <strain evidence="3">KMM 9576</strain>
    </source>
</reference>
<feature type="region of interest" description="Disordered" evidence="1">
    <location>
        <begin position="109"/>
        <end position="128"/>
    </location>
</feature>
<sequence length="128" mass="13551">MSTARCLLAAAALSLSLSHAALASSDEAWKAMEADMHAKCRQAASEHLKPARVVTDPVGADKFGLAITFGRLKNTETRAAFICLYDKTTKTATLGSELTDDVVRVRLPAKKDGAQDADASTKQDATAE</sequence>
<dbReference type="RefSeq" id="WP_311785645.1">
    <property type="nucleotide sequence ID" value="NZ_JALDYY010000002.1"/>
</dbReference>
<name>A0AAE3QCR8_9HYPH</name>